<dbReference type="SUPFAM" id="SSF103473">
    <property type="entry name" value="MFS general substrate transporter"/>
    <property type="match status" value="2"/>
</dbReference>
<accession>A0AAE0D5W3</accession>
<evidence type="ECO:0000256" key="2">
    <source>
        <dbReference type="ARBA" id="ARBA00007520"/>
    </source>
</evidence>
<evidence type="ECO:0000256" key="1">
    <source>
        <dbReference type="ARBA" id="ARBA00004141"/>
    </source>
</evidence>
<evidence type="ECO:0000256" key="8">
    <source>
        <dbReference type="SAM" id="Phobius"/>
    </source>
</evidence>
<feature type="transmembrane region" description="Helical" evidence="8">
    <location>
        <begin position="188"/>
        <end position="206"/>
    </location>
</feature>
<feature type="transmembrane region" description="Helical" evidence="8">
    <location>
        <begin position="218"/>
        <end position="237"/>
    </location>
</feature>
<keyword evidence="3" id="KW-0813">Transport</keyword>
<gene>
    <name evidence="9" type="ORF">CKAH01_16190</name>
</gene>
<evidence type="ECO:0000313" key="9">
    <source>
        <dbReference type="EMBL" id="KAK2762404.1"/>
    </source>
</evidence>
<evidence type="ECO:0000256" key="7">
    <source>
        <dbReference type="SAM" id="MobiDB-lite"/>
    </source>
</evidence>
<reference evidence="9" key="1">
    <citation type="submission" date="2023-02" db="EMBL/GenBank/DDBJ databases">
        <title>Colletotrichum kahawae CIFC_Que2 genome sequencing and assembly.</title>
        <authorList>
            <person name="Baroncelli R."/>
        </authorList>
    </citation>
    <scope>NUCLEOTIDE SEQUENCE</scope>
    <source>
        <strain evidence="9">CIFC_Que2</strain>
    </source>
</reference>
<feature type="compositionally biased region" description="Polar residues" evidence="7">
    <location>
        <begin position="32"/>
        <end position="44"/>
    </location>
</feature>
<keyword evidence="4 8" id="KW-0812">Transmembrane</keyword>
<dbReference type="GO" id="GO:0022857">
    <property type="term" value="F:transmembrane transporter activity"/>
    <property type="evidence" value="ECO:0007669"/>
    <property type="project" value="InterPro"/>
</dbReference>
<evidence type="ECO:0000256" key="5">
    <source>
        <dbReference type="ARBA" id="ARBA00022989"/>
    </source>
</evidence>
<proteinExistence type="inferred from homology"/>
<evidence type="ECO:0000256" key="6">
    <source>
        <dbReference type="ARBA" id="ARBA00023136"/>
    </source>
</evidence>
<comment type="caution">
    <text evidence="9">The sequence shown here is derived from an EMBL/GenBank/DDBJ whole genome shotgun (WGS) entry which is preliminary data.</text>
</comment>
<keyword evidence="10" id="KW-1185">Reference proteome</keyword>
<dbReference type="EMBL" id="VYYT01000154">
    <property type="protein sequence ID" value="KAK2762404.1"/>
    <property type="molecule type" value="Genomic_DNA"/>
</dbReference>
<sequence length="352" mass="37735">MVPTKAQTSADEGTVEISRPRDEMLESEKNITGDTSPAMSSSPSPRTIHGFIVSHANPTASKSCSNLVPPQSSCFFSRLYSLFNVKWLYIISVVVFAVGSVLCGAAQTIDTCIVGRVISGVGGLGMYLGVMNIVSSLTTDKERPGYIGFRGDNAIEAGVRSLPLIFPLCAFILMNGRLMARFNYIQPWYILGSAVSLVGSVLMSQIDPNTGLSRIYGYEVMIGAGTGNFIQCGYAIIQRVVQPAQRPHAIGFIMLGQLTGIVLSLAVAGSIFINEALSGLGVLMPDVPRADLHQVISGTSSAYFRSLAPDMQEQSTKIIVRAIAKTFIPAYVGAAVCLVVSCCFRVRLSRWT</sequence>
<evidence type="ECO:0000256" key="3">
    <source>
        <dbReference type="ARBA" id="ARBA00022448"/>
    </source>
</evidence>
<feature type="transmembrane region" description="Helical" evidence="8">
    <location>
        <begin position="328"/>
        <end position="348"/>
    </location>
</feature>
<feature type="transmembrane region" description="Helical" evidence="8">
    <location>
        <begin position="87"/>
        <end position="105"/>
    </location>
</feature>
<evidence type="ECO:0000313" key="10">
    <source>
        <dbReference type="Proteomes" id="UP001281614"/>
    </source>
</evidence>
<dbReference type="InterPro" id="IPR011701">
    <property type="entry name" value="MFS"/>
</dbReference>
<dbReference type="InterPro" id="IPR036259">
    <property type="entry name" value="MFS_trans_sf"/>
</dbReference>
<feature type="compositionally biased region" description="Polar residues" evidence="7">
    <location>
        <begin position="1"/>
        <end position="11"/>
    </location>
</feature>
<feature type="region of interest" description="Disordered" evidence="7">
    <location>
        <begin position="1"/>
        <end position="44"/>
    </location>
</feature>
<evidence type="ECO:0000256" key="4">
    <source>
        <dbReference type="ARBA" id="ARBA00022692"/>
    </source>
</evidence>
<dbReference type="GO" id="GO:0005886">
    <property type="term" value="C:plasma membrane"/>
    <property type="evidence" value="ECO:0007669"/>
    <property type="project" value="TreeGrafter"/>
</dbReference>
<feature type="compositionally biased region" description="Basic and acidic residues" evidence="7">
    <location>
        <begin position="18"/>
        <end position="31"/>
    </location>
</feature>
<dbReference type="Gene3D" id="1.20.1250.20">
    <property type="entry name" value="MFS general substrate transporter like domains"/>
    <property type="match status" value="1"/>
</dbReference>
<organism evidence="9 10">
    <name type="scientific">Colletotrichum kahawae</name>
    <name type="common">Coffee berry disease fungus</name>
    <dbReference type="NCBI Taxonomy" id="34407"/>
    <lineage>
        <taxon>Eukaryota</taxon>
        <taxon>Fungi</taxon>
        <taxon>Dikarya</taxon>
        <taxon>Ascomycota</taxon>
        <taxon>Pezizomycotina</taxon>
        <taxon>Sordariomycetes</taxon>
        <taxon>Hypocreomycetidae</taxon>
        <taxon>Glomerellales</taxon>
        <taxon>Glomerellaceae</taxon>
        <taxon>Colletotrichum</taxon>
        <taxon>Colletotrichum gloeosporioides species complex</taxon>
    </lineage>
</organism>
<name>A0AAE0D5W3_COLKA</name>
<dbReference type="Pfam" id="PF07690">
    <property type="entry name" value="MFS_1"/>
    <property type="match status" value="1"/>
</dbReference>
<keyword evidence="6 8" id="KW-0472">Membrane</keyword>
<dbReference type="AlphaFoldDB" id="A0AAE0D5W3"/>
<keyword evidence="5 8" id="KW-1133">Transmembrane helix</keyword>
<feature type="transmembrane region" description="Helical" evidence="8">
    <location>
        <begin position="249"/>
        <end position="273"/>
    </location>
</feature>
<comment type="similarity">
    <text evidence="2">Belongs to the major facilitator superfamily. TCR/Tet family.</text>
</comment>
<comment type="subcellular location">
    <subcellularLocation>
        <location evidence="1">Membrane</location>
        <topology evidence="1">Multi-pass membrane protein</topology>
    </subcellularLocation>
</comment>
<protein>
    <submittedName>
        <fullName evidence="9">MFS drug efflux transporter</fullName>
    </submittedName>
</protein>
<feature type="transmembrane region" description="Helical" evidence="8">
    <location>
        <begin position="117"/>
        <end position="137"/>
    </location>
</feature>
<dbReference type="Proteomes" id="UP001281614">
    <property type="component" value="Unassembled WGS sequence"/>
</dbReference>
<dbReference type="PANTHER" id="PTHR23501">
    <property type="entry name" value="MAJOR FACILITATOR SUPERFAMILY"/>
    <property type="match status" value="1"/>
</dbReference>
<dbReference type="PANTHER" id="PTHR23501:SF12">
    <property type="entry name" value="MAJOR FACILITATOR SUPERFAMILY (MFS) PROFILE DOMAIN-CONTAINING PROTEIN-RELATED"/>
    <property type="match status" value="1"/>
</dbReference>